<proteinExistence type="predicted"/>
<reference evidence="4" key="1">
    <citation type="journal article" date="2019" name="bioRxiv">
        <title>The Genome of the Zebra Mussel, Dreissena polymorpha: A Resource for Invasive Species Research.</title>
        <authorList>
            <person name="McCartney M.A."/>
            <person name="Auch B."/>
            <person name="Kono T."/>
            <person name="Mallez S."/>
            <person name="Zhang Y."/>
            <person name="Obille A."/>
            <person name="Becker A."/>
            <person name="Abrahante J.E."/>
            <person name="Garbe J."/>
            <person name="Badalamenti J.P."/>
            <person name="Herman A."/>
            <person name="Mangelson H."/>
            <person name="Liachko I."/>
            <person name="Sullivan S."/>
            <person name="Sone E.D."/>
            <person name="Koren S."/>
            <person name="Silverstein K.A.T."/>
            <person name="Beckman K.B."/>
            <person name="Gohl D.M."/>
        </authorList>
    </citation>
    <scope>NUCLEOTIDE SEQUENCE</scope>
    <source>
        <strain evidence="4">Duluth1</strain>
        <tissue evidence="4">Whole animal</tissue>
    </source>
</reference>
<organism evidence="4 5">
    <name type="scientific">Dreissena polymorpha</name>
    <name type="common">Zebra mussel</name>
    <name type="synonym">Mytilus polymorpha</name>
    <dbReference type="NCBI Taxonomy" id="45954"/>
    <lineage>
        <taxon>Eukaryota</taxon>
        <taxon>Metazoa</taxon>
        <taxon>Spiralia</taxon>
        <taxon>Lophotrochozoa</taxon>
        <taxon>Mollusca</taxon>
        <taxon>Bivalvia</taxon>
        <taxon>Autobranchia</taxon>
        <taxon>Heteroconchia</taxon>
        <taxon>Euheterodonta</taxon>
        <taxon>Imparidentia</taxon>
        <taxon>Neoheterodontei</taxon>
        <taxon>Myida</taxon>
        <taxon>Dreissenoidea</taxon>
        <taxon>Dreissenidae</taxon>
        <taxon>Dreissena</taxon>
    </lineage>
</organism>
<accession>A0A9D4R025</accession>
<name>A0A9D4R025_DREPO</name>
<feature type="coiled-coil region" evidence="2">
    <location>
        <begin position="95"/>
        <end position="122"/>
    </location>
</feature>
<evidence type="ECO:0000256" key="1">
    <source>
        <dbReference type="PROSITE-ProRule" id="PRU00047"/>
    </source>
</evidence>
<reference evidence="4" key="2">
    <citation type="submission" date="2020-11" db="EMBL/GenBank/DDBJ databases">
        <authorList>
            <person name="McCartney M.A."/>
            <person name="Auch B."/>
            <person name="Kono T."/>
            <person name="Mallez S."/>
            <person name="Becker A."/>
            <person name="Gohl D.M."/>
            <person name="Silverstein K.A.T."/>
            <person name="Koren S."/>
            <person name="Bechman K.B."/>
            <person name="Herman A."/>
            <person name="Abrahante J.E."/>
            <person name="Garbe J."/>
        </authorList>
    </citation>
    <scope>NUCLEOTIDE SEQUENCE</scope>
    <source>
        <strain evidence="4">Duluth1</strain>
        <tissue evidence="4">Whole animal</tissue>
    </source>
</reference>
<protein>
    <recommendedName>
        <fullName evidence="3">CCHC-type domain-containing protein</fullName>
    </recommendedName>
</protein>
<sequence>MQKLYSCTQGSDIVNKYASKLEELYAQAVEMGAITRGSDTLLKQVLYRGLTKELKHIAQYKYETIHDYDRFKIELRKFEADLKKPDTKNCHFAQMATDKDALTQLKDTVKQLQDTIERMQKEKSTGAPQQQYYYTQQGYKGGRFRGMNRGRGDYKPRRPIATNTFRGACHSCGRTGHYARDCKEERQPEGKCYQCGEEGHFARRCPLNLTNKRG</sequence>
<keyword evidence="1" id="KW-0479">Metal-binding</keyword>
<keyword evidence="2" id="KW-0175">Coiled coil</keyword>
<evidence type="ECO:0000256" key="2">
    <source>
        <dbReference type="SAM" id="Coils"/>
    </source>
</evidence>
<dbReference type="InterPro" id="IPR001878">
    <property type="entry name" value="Znf_CCHC"/>
</dbReference>
<evidence type="ECO:0000313" key="4">
    <source>
        <dbReference type="EMBL" id="KAH3848385.1"/>
    </source>
</evidence>
<comment type="caution">
    <text evidence="4">The sequence shown here is derived from an EMBL/GenBank/DDBJ whole genome shotgun (WGS) entry which is preliminary data.</text>
</comment>
<dbReference type="Proteomes" id="UP000828390">
    <property type="component" value="Unassembled WGS sequence"/>
</dbReference>
<feature type="domain" description="CCHC-type" evidence="3">
    <location>
        <begin position="191"/>
        <end position="206"/>
    </location>
</feature>
<dbReference type="Pfam" id="PF00098">
    <property type="entry name" value="zf-CCHC"/>
    <property type="match status" value="2"/>
</dbReference>
<evidence type="ECO:0000259" key="3">
    <source>
        <dbReference type="PROSITE" id="PS50158"/>
    </source>
</evidence>
<gene>
    <name evidence="4" type="ORF">DPMN_090746</name>
</gene>
<dbReference type="SMART" id="SM00343">
    <property type="entry name" value="ZnF_C2HC"/>
    <property type="match status" value="2"/>
</dbReference>
<feature type="domain" description="CCHC-type" evidence="3">
    <location>
        <begin position="169"/>
        <end position="184"/>
    </location>
</feature>
<dbReference type="GO" id="GO:0008270">
    <property type="term" value="F:zinc ion binding"/>
    <property type="evidence" value="ECO:0007669"/>
    <property type="project" value="UniProtKB-KW"/>
</dbReference>
<dbReference type="InterPro" id="IPR051714">
    <property type="entry name" value="Znf_CCHC_NABP"/>
</dbReference>
<dbReference type="SUPFAM" id="SSF57756">
    <property type="entry name" value="Retrovirus zinc finger-like domains"/>
    <property type="match status" value="1"/>
</dbReference>
<evidence type="ECO:0000313" key="5">
    <source>
        <dbReference type="Proteomes" id="UP000828390"/>
    </source>
</evidence>
<dbReference type="EMBL" id="JAIWYP010000003">
    <property type="protein sequence ID" value="KAH3848385.1"/>
    <property type="molecule type" value="Genomic_DNA"/>
</dbReference>
<dbReference type="AlphaFoldDB" id="A0A9D4R025"/>
<dbReference type="InterPro" id="IPR036875">
    <property type="entry name" value="Znf_CCHC_sf"/>
</dbReference>
<keyword evidence="1" id="KW-0862">Zinc</keyword>
<dbReference type="GO" id="GO:0003676">
    <property type="term" value="F:nucleic acid binding"/>
    <property type="evidence" value="ECO:0007669"/>
    <property type="project" value="InterPro"/>
</dbReference>
<dbReference type="PROSITE" id="PS50158">
    <property type="entry name" value="ZF_CCHC"/>
    <property type="match status" value="2"/>
</dbReference>
<keyword evidence="1" id="KW-0863">Zinc-finger</keyword>
<keyword evidence="5" id="KW-1185">Reference proteome</keyword>
<dbReference type="Gene3D" id="4.10.60.10">
    <property type="entry name" value="Zinc finger, CCHC-type"/>
    <property type="match status" value="1"/>
</dbReference>
<dbReference type="PANTHER" id="PTHR23002">
    <property type="entry name" value="ZINC FINGER CCHC DOMAIN CONTAINING PROTEIN"/>
    <property type="match status" value="1"/>
</dbReference>